<dbReference type="PhylomeDB" id="T1ILW4"/>
<evidence type="ECO:0000313" key="1">
    <source>
        <dbReference type="EnsemblMetazoa" id="SMAR001955-PA"/>
    </source>
</evidence>
<evidence type="ECO:0008006" key="3">
    <source>
        <dbReference type="Google" id="ProtNLM"/>
    </source>
</evidence>
<accession>T1ILW4</accession>
<dbReference type="PANTHER" id="PTHR47331">
    <property type="entry name" value="PHD-TYPE DOMAIN-CONTAINING PROTEIN"/>
    <property type="match status" value="1"/>
</dbReference>
<dbReference type="InterPro" id="IPR008042">
    <property type="entry name" value="Retrotrans_Pao"/>
</dbReference>
<dbReference type="AlphaFoldDB" id="T1ILW4"/>
<dbReference type="Proteomes" id="UP000014500">
    <property type="component" value="Unassembled WGS sequence"/>
</dbReference>
<dbReference type="EnsemblMetazoa" id="SMAR001955-RA">
    <property type="protein sequence ID" value="SMAR001955-PA"/>
    <property type="gene ID" value="SMAR001955"/>
</dbReference>
<dbReference type="SUPFAM" id="SSF56672">
    <property type="entry name" value="DNA/RNA polymerases"/>
    <property type="match status" value="1"/>
</dbReference>
<dbReference type="InterPro" id="IPR043502">
    <property type="entry name" value="DNA/RNA_pol_sf"/>
</dbReference>
<dbReference type="EMBL" id="JH430903">
    <property type="status" value="NOT_ANNOTATED_CDS"/>
    <property type="molecule type" value="Genomic_DNA"/>
</dbReference>
<evidence type="ECO:0000313" key="2">
    <source>
        <dbReference type="Proteomes" id="UP000014500"/>
    </source>
</evidence>
<reference evidence="1" key="2">
    <citation type="submission" date="2015-02" db="UniProtKB">
        <authorList>
            <consortium name="EnsemblMetazoa"/>
        </authorList>
    </citation>
    <scope>IDENTIFICATION</scope>
</reference>
<dbReference type="OMA" id="GHEYPRA"/>
<protein>
    <recommendedName>
        <fullName evidence="3">Reverse transcriptase domain-containing protein</fullName>
    </recommendedName>
</protein>
<dbReference type="HOGENOM" id="CLU_032197_2_0_1"/>
<dbReference type="eggNOG" id="KOG0017">
    <property type="taxonomic scope" value="Eukaryota"/>
</dbReference>
<organism evidence="1 2">
    <name type="scientific">Strigamia maritima</name>
    <name type="common">European centipede</name>
    <name type="synonym">Geophilus maritimus</name>
    <dbReference type="NCBI Taxonomy" id="126957"/>
    <lineage>
        <taxon>Eukaryota</taxon>
        <taxon>Metazoa</taxon>
        <taxon>Ecdysozoa</taxon>
        <taxon>Arthropoda</taxon>
        <taxon>Myriapoda</taxon>
        <taxon>Chilopoda</taxon>
        <taxon>Pleurostigmophora</taxon>
        <taxon>Geophilomorpha</taxon>
        <taxon>Linotaeniidae</taxon>
        <taxon>Strigamia</taxon>
    </lineage>
</organism>
<reference evidence="2" key="1">
    <citation type="submission" date="2011-05" db="EMBL/GenBank/DDBJ databases">
        <authorList>
            <person name="Richards S.R."/>
            <person name="Qu J."/>
            <person name="Jiang H."/>
            <person name="Jhangiani S.N."/>
            <person name="Agravi P."/>
            <person name="Goodspeed R."/>
            <person name="Gross S."/>
            <person name="Mandapat C."/>
            <person name="Jackson L."/>
            <person name="Mathew T."/>
            <person name="Pu L."/>
            <person name="Thornton R."/>
            <person name="Saada N."/>
            <person name="Wilczek-Boney K.B."/>
            <person name="Lee S."/>
            <person name="Kovar C."/>
            <person name="Wu Y."/>
            <person name="Scherer S.E."/>
            <person name="Worley K.C."/>
            <person name="Muzny D.M."/>
            <person name="Gibbs R."/>
        </authorList>
    </citation>
    <scope>NUCLEOTIDE SEQUENCE</scope>
    <source>
        <strain evidence="2">Brora</strain>
    </source>
</reference>
<name>T1ILW4_STRMM</name>
<dbReference type="Pfam" id="PF05380">
    <property type="entry name" value="Peptidase_A17"/>
    <property type="match status" value="1"/>
</dbReference>
<keyword evidence="2" id="KW-1185">Reference proteome</keyword>
<proteinExistence type="predicted"/>
<sequence>MKVVPFGLNTSPFLLNVVIRRQASHSKDQFPVEADILDRSMYVDDLTGGADTEKEVVTQSENIKSILQKAQLPLVKWVSSSKVISQALKEKGFHMRYESEDELPVTKILGLYWNPNSDIITYGDLQTEKIYTKRDLCSMLASVFDPLRLIAPAVLKLKLLMQQTWIEKVGWDDVLNEDFQLKIKPW</sequence>
<dbReference type="GO" id="GO:0071897">
    <property type="term" value="P:DNA biosynthetic process"/>
    <property type="evidence" value="ECO:0007669"/>
    <property type="project" value="UniProtKB-ARBA"/>
</dbReference>